<feature type="non-terminal residue" evidence="2">
    <location>
        <position position="63"/>
    </location>
</feature>
<name>A0A6J4MGM0_9ACTN</name>
<evidence type="ECO:0000256" key="1">
    <source>
        <dbReference type="SAM" id="MobiDB-lite"/>
    </source>
</evidence>
<reference evidence="2" key="1">
    <citation type="submission" date="2020-02" db="EMBL/GenBank/DDBJ databases">
        <authorList>
            <person name="Meier V. D."/>
        </authorList>
    </citation>
    <scope>NUCLEOTIDE SEQUENCE</scope>
    <source>
        <strain evidence="2">AVDCRST_MAG29</strain>
    </source>
</reference>
<protein>
    <submittedName>
        <fullName evidence="2">Uncharacterized protein</fullName>
    </submittedName>
</protein>
<dbReference type="EMBL" id="CADCUG010000145">
    <property type="protein sequence ID" value="CAA9354770.1"/>
    <property type="molecule type" value="Genomic_DNA"/>
</dbReference>
<dbReference type="AlphaFoldDB" id="A0A6J4MGM0"/>
<feature type="compositionally biased region" description="Basic residues" evidence="1">
    <location>
        <begin position="15"/>
        <end position="31"/>
    </location>
</feature>
<accession>A0A6J4MGM0</accession>
<evidence type="ECO:0000313" key="2">
    <source>
        <dbReference type="EMBL" id="CAA9354770.1"/>
    </source>
</evidence>
<gene>
    <name evidence="2" type="ORF">AVDCRST_MAG29-2512</name>
</gene>
<sequence>AAAGSRHRGSDLTRRPQRHGFRLRAARRPRPPRLPDHRRVAEVPGRGSRPFNGQHRPRRARSV</sequence>
<feature type="non-terminal residue" evidence="2">
    <location>
        <position position="1"/>
    </location>
</feature>
<feature type="region of interest" description="Disordered" evidence="1">
    <location>
        <begin position="1"/>
        <end position="63"/>
    </location>
</feature>
<organism evidence="2">
    <name type="scientific">uncultured Nocardioidaceae bacterium</name>
    <dbReference type="NCBI Taxonomy" id="253824"/>
    <lineage>
        <taxon>Bacteria</taxon>
        <taxon>Bacillati</taxon>
        <taxon>Actinomycetota</taxon>
        <taxon>Actinomycetes</taxon>
        <taxon>Propionibacteriales</taxon>
        <taxon>Nocardioidaceae</taxon>
        <taxon>environmental samples</taxon>
    </lineage>
</organism>
<proteinExistence type="predicted"/>